<gene>
    <name evidence="1" type="ORF">HGMM_F37H05C17</name>
</gene>
<proteinExistence type="predicted"/>
<organism evidence="1">
    <name type="scientific">uncultured Acetothermia bacterium</name>
    <dbReference type="NCBI Taxonomy" id="236499"/>
    <lineage>
        <taxon>Bacteria</taxon>
        <taxon>Candidatus Bipolaricaulota</taxon>
        <taxon>environmental samples</taxon>
    </lineage>
</organism>
<evidence type="ECO:0000313" key="1">
    <source>
        <dbReference type="EMBL" id="BAL56424.1"/>
    </source>
</evidence>
<protein>
    <submittedName>
        <fullName evidence="1">Uncharacterized protein</fullName>
    </submittedName>
</protein>
<reference evidence="1" key="1">
    <citation type="journal article" date="2005" name="Environ. Microbiol.">
        <title>Genetic and functional properties of uncultivated thermophilic crenarchaeotes from a subsurface gold mine as revealed by analysis of genome fragments.</title>
        <authorList>
            <person name="Nunoura T."/>
            <person name="Hirayama H."/>
            <person name="Takami H."/>
            <person name="Oida H."/>
            <person name="Nishi S."/>
            <person name="Shimamura S."/>
            <person name="Suzuki Y."/>
            <person name="Inagaki F."/>
            <person name="Takai K."/>
            <person name="Nealson K.H."/>
            <person name="Horikoshi K."/>
        </authorList>
    </citation>
    <scope>NUCLEOTIDE SEQUENCE</scope>
</reference>
<sequence>MLRVLMFIPWLFLVAFSLTLREDPISPIMADQLLLAGKFYRVVLPALESDLTKIIESAKHAGFSVRIAQGTTVTYFLGTQPCSDCTPENERERLPFPHLFVDGALLWLRAGGLLSKYNLRPAQSGSYELIVAPTSTASASAILDEIGQRLFQLGVVANPLLPLSLEELTVVPGVKPPKPPDGVRLDSVLYALMLMPDWYEFAPQNKLELWGLRVRVIVELVSPEAQLAPTHNIIIEARSPSGLLRVLVPIHQLVLLASDPAVKIVRPPFQPGL</sequence>
<reference evidence="1" key="2">
    <citation type="journal article" date="2012" name="PLoS ONE">
        <title>A Deeply Branching Thermophilic Bacterium with an Ancient Acetyl-CoA Pathway Dominates a Subsurface Ecosystem.</title>
        <authorList>
            <person name="Takami H."/>
            <person name="Noguchi H."/>
            <person name="Takaki Y."/>
            <person name="Uchiyama I."/>
            <person name="Toyoda A."/>
            <person name="Nishi S."/>
            <person name="Chee G.-J."/>
            <person name="Arai W."/>
            <person name="Nunoura T."/>
            <person name="Itoh T."/>
            <person name="Hattori M."/>
            <person name="Takai K."/>
        </authorList>
    </citation>
    <scope>NUCLEOTIDE SEQUENCE</scope>
</reference>
<name>H5SJT8_9BACT</name>
<accession>H5SJT8</accession>
<dbReference type="AlphaFoldDB" id="H5SJT8"/>
<dbReference type="EMBL" id="AP011747">
    <property type="protein sequence ID" value="BAL56424.1"/>
    <property type="molecule type" value="Genomic_DNA"/>
</dbReference>